<evidence type="ECO:0000313" key="14">
    <source>
        <dbReference type="Proteomes" id="UP000523079"/>
    </source>
</evidence>
<dbReference type="Proteomes" id="UP000523079">
    <property type="component" value="Unassembled WGS sequence"/>
</dbReference>
<dbReference type="PANTHER" id="PTHR30591">
    <property type="entry name" value="RECBCD ENZYME SUBUNIT RECC"/>
    <property type="match status" value="1"/>
</dbReference>
<comment type="similarity">
    <text evidence="10">Belongs to the RecC family.</text>
</comment>
<dbReference type="EMBL" id="JACGWT010000005">
    <property type="protein sequence ID" value="MBA8795632.1"/>
    <property type="molecule type" value="Genomic_DNA"/>
</dbReference>
<comment type="subunit">
    <text evidence="10">Heterotrimer of RecB, RecC and RecD. All subunits contribute to DNA-binding.</text>
</comment>
<keyword evidence="14" id="KW-1185">Reference proteome</keyword>
<dbReference type="InterPro" id="IPR041500">
    <property type="entry name" value="RecC_C"/>
</dbReference>
<evidence type="ECO:0000256" key="7">
    <source>
        <dbReference type="ARBA" id="ARBA00022840"/>
    </source>
</evidence>
<organism evidence="13 14">
    <name type="scientific">Microlunatus kandeliicorticis</name>
    <dbReference type="NCBI Taxonomy" id="1759536"/>
    <lineage>
        <taxon>Bacteria</taxon>
        <taxon>Bacillati</taxon>
        <taxon>Actinomycetota</taxon>
        <taxon>Actinomycetes</taxon>
        <taxon>Propionibacteriales</taxon>
        <taxon>Propionibacteriaceae</taxon>
        <taxon>Microlunatus</taxon>
    </lineage>
</organism>
<evidence type="ECO:0000256" key="3">
    <source>
        <dbReference type="ARBA" id="ARBA00022763"/>
    </source>
</evidence>
<dbReference type="Pfam" id="PF04257">
    <property type="entry name" value="Exonuc_V_gamma"/>
    <property type="match status" value="1"/>
</dbReference>
<dbReference type="InterPro" id="IPR027417">
    <property type="entry name" value="P-loop_NTPase"/>
</dbReference>
<reference evidence="13 14" key="1">
    <citation type="submission" date="2020-07" db="EMBL/GenBank/DDBJ databases">
        <title>Sequencing the genomes of 1000 actinobacteria strains.</title>
        <authorList>
            <person name="Klenk H.-P."/>
        </authorList>
    </citation>
    <scope>NUCLEOTIDE SEQUENCE [LARGE SCALE GENOMIC DNA]</scope>
    <source>
        <strain evidence="13 14">DSM 100723</strain>
    </source>
</reference>
<feature type="domain" description="RecC C-terminal" evidence="12">
    <location>
        <begin position="874"/>
        <end position="1104"/>
    </location>
</feature>
<gene>
    <name evidence="10" type="primary">recC</name>
    <name evidence="13" type="ORF">FHX74_003268</name>
</gene>
<feature type="region of interest" description="Disordered" evidence="11">
    <location>
        <begin position="332"/>
        <end position="357"/>
    </location>
</feature>
<name>A0A7W3IUR3_9ACTN</name>
<sequence>MSVHLHRARRADRLVDALAEVLADPLDDPFAEELVVVPTRGVERWLAQRLARRLGRTGPDRTDGVCAGVGFRSPTDLVATVTAAGVASGSSGGSAGDDPWRPRRLVWPVLDVLNEGLTEPWAAPVRRFLRRSSSVAGCPSGDGHPDGAGGRRLALARHTAALFDDYAANRPALVRAWASGSPAEPTLTPELALPPEPALPPELAWQPECWRRVRARVGAPGPAERLPELCRRVREEPALVDLPERLSVFGPTRLTPAVLDVLTALAVHRDVHLWLPHPSPALWAAVREVSDGFDGPRRGDPTAAVPRHRLLAYLGRDVRELQLRLGGLEAATDHDHDRDDHALDDHGRDDRAVDDHGRNDHVATTLLARLQSDIAADHGLTPTRTPLVLDPEDHSVGVHACHGPDRQVEVLRELLLGRLADDPTLEPRDIVVMCPDIETFAPLISAAFGIETEELDSDGTTSEAGPRWHPGHRLRVRLADRSLRRLNPMLAVLGRVFELAEDRVDASTVLDLCASPPVAARFGFTDEQLQRLRDLVIASGVRWGLDAADRDRFGLGQFGQNTWRAGLDRLLLGVAMDEEGQHFLGTTLPLDDVDSGDVVALGQLAEVVDRLRDLLARLEGRRPVGGWLELCRDVLDLLCLAPPWESWQAAQAYGELARLAETAPADGAGAQLTRAEARVLLADVFGGRPTRSNFRTGTLTVCTMLPMRSVPHRVVCLLGVDDGVFPRAGGTDGDDLLALDPWVGDRDGRSEDRQLMLDAITAAEEQLLVVYSGADPRTNAVRPPSVPVGELLDVLDLTARTVDGDPARAQVLHRHPLQPFDPADFATAGDGPVSFDRAALDGALALTRAATPRAVTSGSSSLRSAATDPWPLPEVVELDDLVRFLQHPPRAYLRARAGLSTWSASPPAEEIPVELDALERWGVGDRLLALHLRGTALDTLAAAEWRRGTLPPRALGAQVITPVTESVHRVAAVADPHLTGERRQHDLQLDLPESGLRSGGRVLTGTVSTVASAFGPQLVDVSFSKLGPKPRLAAWVRLLALTAAEPELGWRAVVVGADDVTRLGPVPPMVAMRVLGDLVDLWATGLAEPLPLPLRTSAEYAAHRERDRPVEHVVGKLRRTWERDADEAFALCFGSGVTLERLLELPAHPEEARNGRSEPSRLGTLALRVWAPLLRGEGQP</sequence>
<dbReference type="PANTHER" id="PTHR30591:SF1">
    <property type="entry name" value="RECBCD ENZYME SUBUNIT RECC"/>
    <property type="match status" value="1"/>
</dbReference>
<dbReference type="RefSeq" id="WP_182561230.1">
    <property type="nucleotide sequence ID" value="NZ_JACGWT010000005.1"/>
</dbReference>
<dbReference type="SUPFAM" id="SSF52540">
    <property type="entry name" value="P-loop containing nucleoside triphosphate hydrolases"/>
    <property type="match status" value="2"/>
</dbReference>
<dbReference type="Gene3D" id="1.10.10.160">
    <property type="match status" value="1"/>
</dbReference>
<dbReference type="PIRSF" id="PIRSF000980">
    <property type="entry name" value="RecC"/>
    <property type="match status" value="1"/>
</dbReference>
<evidence type="ECO:0000259" key="12">
    <source>
        <dbReference type="Pfam" id="PF17946"/>
    </source>
</evidence>
<keyword evidence="3 10" id="KW-0227">DNA damage</keyword>
<proteinExistence type="inferred from homology"/>
<dbReference type="Pfam" id="PF17946">
    <property type="entry name" value="RecC_C"/>
    <property type="match status" value="1"/>
</dbReference>
<evidence type="ECO:0000256" key="5">
    <source>
        <dbReference type="ARBA" id="ARBA00022806"/>
    </source>
</evidence>
<dbReference type="GO" id="GO:0008854">
    <property type="term" value="F:exodeoxyribonuclease V activity"/>
    <property type="evidence" value="ECO:0007669"/>
    <property type="project" value="InterPro"/>
</dbReference>
<keyword evidence="6 10" id="KW-0269">Exonuclease</keyword>
<dbReference type="GO" id="GO:0005524">
    <property type="term" value="F:ATP binding"/>
    <property type="evidence" value="ECO:0007669"/>
    <property type="project" value="UniProtKB-UniRule"/>
</dbReference>
<evidence type="ECO:0000256" key="4">
    <source>
        <dbReference type="ARBA" id="ARBA00022801"/>
    </source>
</evidence>
<keyword evidence="1 10" id="KW-0540">Nuclease</keyword>
<dbReference type="HAMAP" id="MF_01486">
    <property type="entry name" value="RecC"/>
    <property type="match status" value="1"/>
</dbReference>
<dbReference type="InterPro" id="IPR013986">
    <property type="entry name" value="DExx_box_DNA_helicase_dom_sf"/>
</dbReference>
<dbReference type="GO" id="GO:0009338">
    <property type="term" value="C:exodeoxyribonuclease V complex"/>
    <property type="evidence" value="ECO:0007669"/>
    <property type="project" value="InterPro"/>
</dbReference>
<evidence type="ECO:0000256" key="2">
    <source>
        <dbReference type="ARBA" id="ARBA00022741"/>
    </source>
</evidence>
<comment type="caution">
    <text evidence="13">The sequence shown here is derived from an EMBL/GenBank/DDBJ whole genome shotgun (WGS) entry which is preliminary data.</text>
</comment>
<evidence type="ECO:0000256" key="8">
    <source>
        <dbReference type="ARBA" id="ARBA00023125"/>
    </source>
</evidence>
<evidence type="ECO:0000256" key="1">
    <source>
        <dbReference type="ARBA" id="ARBA00022722"/>
    </source>
</evidence>
<dbReference type="SUPFAM" id="SSF52980">
    <property type="entry name" value="Restriction endonuclease-like"/>
    <property type="match status" value="1"/>
</dbReference>
<dbReference type="Gene3D" id="3.40.50.300">
    <property type="entry name" value="P-loop containing nucleotide triphosphate hydrolases"/>
    <property type="match status" value="2"/>
</dbReference>
<dbReference type="GO" id="GO:0003677">
    <property type="term" value="F:DNA binding"/>
    <property type="evidence" value="ECO:0007669"/>
    <property type="project" value="UniProtKB-UniRule"/>
</dbReference>
<dbReference type="GO" id="GO:0000724">
    <property type="term" value="P:double-strand break repair via homologous recombination"/>
    <property type="evidence" value="ECO:0007669"/>
    <property type="project" value="UniProtKB-UniRule"/>
</dbReference>
<keyword evidence="5 10" id="KW-0347">Helicase</keyword>
<evidence type="ECO:0000256" key="6">
    <source>
        <dbReference type="ARBA" id="ARBA00022839"/>
    </source>
</evidence>
<protein>
    <recommendedName>
        <fullName evidence="10">RecBCD enzyme subunit RecC</fullName>
    </recommendedName>
    <alternativeName>
        <fullName evidence="10">Exonuclease V subunit RecC</fullName>
        <shortName evidence="10">ExoV subunit RecC</shortName>
    </alternativeName>
    <alternativeName>
        <fullName evidence="10">Helicase/nuclease RecBCD subunit RecC</fullName>
    </alternativeName>
</protein>
<keyword evidence="8 10" id="KW-0238">DNA-binding</keyword>
<evidence type="ECO:0000256" key="11">
    <source>
        <dbReference type="SAM" id="MobiDB-lite"/>
    </source>
</evidence>
<evidence type="ECO:0000256" key="10">
    <source>
        <dbReference type="HAMAP-Rule" id="MF_01486"/>
    </source>
</evidence>
<dbReference type="AlphaFoldDB" id="A0A7W3IUR3"/>
<comment type="function">
    <text evidence="10">A helicase/nuclease that prepares dsDNA breaks (DSB) for recombinational DNA repair. Binds to DSBs and unwinds DNA via a highly rapid and processive ATP-dependent bidirectional helicase activity. Unwinds dsDNA until it encounters a Chi (crossover hotspot instigator) sequence from the 3' direction. Cuts ssDNA a few nucleotides 3' to the Chi site. The properties and activities of the enzyme are changed at Chi. The Chi-altered holoenzyme produces a long 3'-ssDNA overhang and facilitates RecA-binding to the ssDNA for homologous DNA recombination and repair. Holoenzyme degrades any linearized DNA that is unable to undergo homologous recombination. In the holoenzyme this subunit recognizes the wild-type Chi sequence, and when added to isolated RecB increases its ATP-dependent helicase processivity.</text>
</comment>
<keyword evidence="4 10" id="KW-0378">Hydrolase</keyword>
<keyword evidence="2 10" id="KW-0547">Nucleotide-binding</keyword>
<dbReference type="InterPro" id="IPR006697">
    <property type="entry name" value="RecC"/>
</dbReference>
<dbReference type="NCBIfam" id="TIGR01450">
    <property type="entry name" value="recC"/>
    <property type="match status" value="1"/>
</dbReference>
<evidence type="ECO:0000256" key="9">
    <source>
        <dbReference type="ARBA" id="ARBA00023204"/>
    </source>
</evidence>
<evidence type="ECO:0000313" key="13">
    <source>
        <dbReference type="EMBL" id="MBA8795632.1"/>
    </source>
</evidence>
<keyword evidence="7 10" id="KW-0067">ATP-binding</keyword>
<dbReference type="InterPro" id="IPR011335">
    <property type="entry name" value="Restrct_endonuc-II-like"/>
</dbReference>
<keyword evidence="9 10" id="KW-0234">DNA repair</keyword>
<dbReference type="GO" id="GO:0003678">
    <property type="term" value="F:DNA helicase activity"/>
    <property type="evidence" value="ECO:0007669"/>
    <property type="project" value="UniProtKB-UniRule"/>
</dbReference>
<dbReference type="Gene3D" id="3.40.50.10930">
    <property type="match status" value="1"/>
</dbReference>
<accession>A0A7W3IUR3</accession>
<comment type="miscellaneous">
    <text evidence="10">In the RecBCD complex, RecB has a slow 3'-5' helicase, an exonuclease activity and loads RecA onto ssDNA, RecD has a fast 5'-3' helicase activity, while RecC stimulates the ATPase and processivity of the RecB helicase and contributes to recognition of the Chi site.</text>
</comment>